<accession>A0AAN1WI19</accession>
<proteinExistence type="inferred from homology"/>
<feature type="domain" description="FMN-binding" evidence="7">
    <location>
        <begin position="104"/>
        <end position="196"/>
    </location>
</feature>
<reference evidence="8 9" key="1">
    <citation type="journal article" date="2022" name="IScience">
        <title>An ultrasensitive nanofiber-based assay for enzymatic hydrolysis and deep-sea microbial degradation of cellulose.</title>
        <authorList>
            <person name="Tsudome M."/>
            <person name="Tachioka M."/>
            <person name="Miyazaki M."/>
            <person name="Uchimura K."/>
            <person name="Tsuda M."/>
            <person name="Takaki Y."/>
            <person name="Deguchi S."/>
        </authorList>
    </citation>
    <scope>NUCLEOTIDE SEQUENCE [LARGE SCALE GENOMIC DNA]</scope>
    <source>
        <strain evidence="8 9">GE09</strain>
    </source>
</reference>
<organism evidence="8 9">
    <name type="scientific">Marinagarivorans cellulosilyticus</name>
    <dbReference type="NCBI Taxonomy" id="2721545"/>
    <lineage>
        <taxon>Bacteria</taxon>
        <taxon>Pseudomonadati</taxon>
        <taxon>Pseudomonadota</taxon>
        <taxon>Gammaproteobacteria</taxon>
        <taxon>Cellvibrionales</taxon>
        <taxon>Cellvibrionaceae</taxon>
        <taxon>Marinagarivorans</taxon>
    </lineage>
</organism>
<dbReference type="PANTHER" id="PTHR36118:SF1">
    <property type="entry name" value="ION-TRANSLOCATING OXIDOREDUCTASE COMPLEX SUBUNIT G"/>
    <property type="match status" value="1"/>
</dbReference>
<protein>
    <recommendedName>
        <fullName evidence="6">Ion-translocating oxidoreductase complex subunit G</fullName>
        <ecNumber evidence="6">7.-.-.-</ecNumber>
    </recommendedName>
    <alternativeName>
        <fullName evidence="6">Rnf electron transport complex subunit G</fullName>
    </alternativeName>
</protein>
<evidence type="ECO:0000256" key="2">
    <source>
        <dbReference type="ARBA" id="ARBA00022553"/>
    </source>
</evidence>
<dbReference type="InterPro" id="IPR007329">
    <property type="entry name" value="FMN-bd"/>
</dbReference>
<dbReference type="HAMAP" id="MF_00479">
    <property type="entry name" value="RsxG_RnfG"/>
    <property type="match status" value="1"/>
</dbReference>
<dbReference type="AlphaFoldDB" id="A0AAN1WI19"/>
<dbReference type="NCBIfam" id="NF002519">
    <property type="entry name" value="PRK01908.1"/>
    <property type="match status" value="1"/>
</dbReference>
<dbReference type="GO" id="GO:0005886">
    <property type="term" value="C:plasma membrane"/>
    <property type="evidence" value="ECO:0007669"/>
    <property type="project" value="UniProtKB-SubCell"/>
</dbReference>
<comment type="subcellular location">
    <subcellularLocation>
        <location evidence="6">Cell inner membrane</location>
        <topology evidence="6">Single-pass membrane protein</topology>
    </subcellularLocation>
</comment>
<dbReference type="EC" id="7.-.-.-" evidence="6"/>
<keyword evidence="6" id="KW-1133">Transmembrane helix</keyword>
<evidence type="ECO:0000259" key="7">
    <source>
        <dbReference type="SMART" id="SM00900"/>
    </source>
</evidence>
<evidence type="ECO:0000313" key="9">
    <source>
        <dbReference type="Proteomes" id="UP001320119"/>
    </source>
</evidence>
<keyword evidence="6" id="KW-1278">Translocase</keyword>
<dbReference type="PANTHER" id="PTHR36118">
    <property type="entry name" value="ION-TRANSLOCATING OXIDOREDUCTASE COMPLEX SUBUNIT G"/>
    <property type="match status" value="1"/>
</dbReference>
<evidence type="ECO:0000256" key="1">
    <source>
        <dbReference type="ARBA" id="ARBA00022448"/>
    </source>
</evidence>
<keyword evidence="2 6" id="KW-0597">Phosphoprotein</keyword>
<keyword evidence="5 6" id="KW-0249">Electron transport</keyword>
<dbReference type="NCBIfam" id="TIGR01947">
    <property type="entry name" value="rnfG"/>
    <property type="match status" value="1"/>
</dbReference>
<keyword evidence="4 6" id="KW-0288">FMN</keyword>
<dbReference type="SMART" id="SM00900">
    <property type="entry name" value="FMN_bind"/>
    <property type="match status" value="1"/>
</dbReference>
<dbReference type="PIRSF" id="PIRSF006091">
    <property type="entry name" value="E_trnsport_RnfG"/>
    <property type="match status" value="1"/>
</dbReference>
<keyword evidence="3 6" id="KW-0285">Flavoprotein</keyword>
<dbReference type="InterPro" id="IPR010209">
    <property type="entry name" value="Ion_transpt_RnfG/RsxG"/>
</dbReference>
<dbReference type="RefSeq" id="WP_236982035.1">
    <property type="nucleotide sequence ID" value="NZ_AP023086.1"/>
</dbReference>
<comment type="function">
    <text evidence="6">Part of a membrane-bound complex that couples electron transfer with translocation of ions across the membrane.</text>
</comment>
<dbReference type="GO" id="GO:0022900">
    <property type="term" value="P:electron transport chain"/>
    <property type="evidence" value="ECO:0007669"/>
    <property type="project" value="UniProtKB-UniRule"/>
</dbReference>
<comment type="similarity">
    <text evidence="6">Belongs to the RnfG family.</text>
</comment>
<evidence type="ECO:0000313" key="8">
    <source>
        <dbReference type="EMBL" id="BCD97990.1"/>
    </source>
</evidence>
<evidence type="ECO:0000256" key="6">
    <source>
        <dbReference type="HAMAP-Rule" id="MF_00479"/>
    </source>
</evidence>
<evidence type="ECO:0000256" key="3">
    <source>
        <dbReference type="ARBA" id="ARBA00022630"/>
    </source>
</evidence>
<sequence>MLGQSITKNSLILGAFAAATAAVIALTFQSTKTRIAAEERKAASAALIDMIPTSRHDNDMLTDTLTLSQKQSEDLGFSTLVEINIARANHQPIAFVVPAIAPDGYSGDIKLIVAINIDGTLAGTRVLAHKETPGLGDKIDLRKSQWIRSFDNLSLSNPALPQWAVKKDGGYFDQFTGATITPRAVVKRVKRTLELYNQHKEQWLNAAKQSQTIGANL</sequence>
<dbReference type="GO" id="GO:0010181">
    <property type="term" value="F:FMN binding"/>
    <property type="evidence" value="ECO:0007669"/>
    <property type="project" value="InterPro"/>
</dbReference>
<keyword evidence="1 6" id="KW-0813">Transport</keyword>
<evidence type="ECO:0000256" key="4">
    <source>
        <dbReference type="ARBA" id="ARBA00022643"/>
    </source>
</evidence>
<evidence type="ECO:0000256" key="5">
    <source>
        <dbReference type="ARBA" id="ARBA00022982"/>
    </source>
</evidence>
<keyword evidence="9" id="KW-1185">Reference proteome</keyword>
<dbReference type="Pfam" id="PF04205">
    <property type="entry name" value="FMN_bind"/>
    <property type="match status" value="1"/>
</dbReference>
<comment type="subunit">
    <text evidence="6">The complex is composed of six subunits: RnfA, RnfB, RnfC, RnfD, RnfE and RnfG.</text>
</comment>
<name>A0AAN1WI19_9GAMM</name>
<keyword evidence="6" id="KW-1003">Cell membrane</keyword>
<dbReference type="Proteomes" id="UP001320119">
    <property type="component" value="Chromosome"/>
</dbReference>
<dbReference type="KEGG" id="marq:MARGE09_P2191"/>
<comment type="cofactor">
    <cofactor evidence="6">
        <name>FMN</name>
        <dbReference type="ChEBI" id="CHEBI:58210"/>
    </cofactor>
</comment>
<keyword evidence="6" id="KW-0997">Cell inner membrane</keyword>
<dbReference type="GO" id="GO:0009055">
    <property type="term" value="F:electron transfer activity"/>
    <property type="evidence" value="ECO:0007669"/>
    <property type="project" value="InterPro"/>
</dbReference>
<keyword evidence="6" id="KW-0812">Transmembrane</keyword>
<gene>
    <name evidence="6" type="primary">rnfG</name>
    <name evidence="8" type="ORF">MARGE09_P2191</name>
</gene>
<keyword evidence="6" id="KW-0472">Membrane</keyword>
<dbReference type="EMBL" id="AP023086">
    <property type="protein sequence ID" value="BCD97990.1"/>
    <property type="molecule type" value="Genomic_DNA"/>
</dbReference>
<feature type="modified residue" description="FMN phosphoryl threonine" evidence="6">
    <location>
        <position position="179"/>
    </location>
</feature>